<feature type="region of interest" description="Disordered" evidence="1">
    <location>
        <begin position="78"/>
        <end position="97"/>
    </location>
</feature>
<feature type="compositionally biased region" description="Low complexity" evidence="1">
    <location>
        <begin position="220"/>
        <end position="230"/>
    </location>
</feature>
<dbReference type="CTD" id="8233209"/>
<keyword evidence="4" id="KW-1185">Reference proteome</keyword>
<dbReference type="STRING" id="121224.E0VYN1"/>
<feature type="compositionally biased region" description="Polar residues" evidence="1">
    <location>
        <begin position="237"/>
        <end position="259"/>
    </location>
</feature>
<feature type="compositionally biased region" description="Low complexity" evidence="1">
    <location>
        <begin position="260"/>
        <end position="271"/>
    </location>
</feature>
<dbReference type="GeneID" id="8233209"/>
<feature type="compositionally biased region" description="Low complexity" evidence="1">
    <location>
        <begin position="21"/>
        <end position="30"/>
    </location>
</feature>
<dbReference type="EMBL" id="DS235845">
    <property type="protein sequence ID" value="EEB18487.1"/>
    <property type="molecule type" value="Genomic_DNA"/>
</dbReference>
<feature type="compositionally biased region" description="Low complexity" evidence="1">
    <location>
        <begin position="188"/>
        <end position="198"/>
    </location>
</feature>
<dbReference type="HOGENOM" id="CLU_856077_0_0_1"/>
<evidence type="ECO:0000313" key="2">
    <source>
        <dbReference type="EMBL" id="EEB18487.1"/>
    </source>
</evidence>
<dbReference type="Proteomes" id="UP000009046">
    <property type="component" value="Unassembled WGS sequence"/>
</dbReference>
<dbReference type="eggNOG" id="KOG1280">
    <property type="taxonomic scope" value="Eukaryota"/>
</dbReference>
<dbReference type="KEGG" id="phu:Phum_PHUM516010"/>
<dbReference type="InParanoid" id="E0VYN1"/>
<evidence type="ECO:0008006" key="5">
    <source>
        <dbReference type="Google" id="ProtNLM"/>
    </source>
</evidence>
<evidence type="ECO:0000313" key="3">
    <source>
        <dbReference type="EnsemblMetazoa" id="PHUM516010-PA"/>
    </source>
</evidence>
<feature type="compositionally biased region" description="Polar residues" evidence="1">
    <location>
        <begin position="88"/>
        <end position="97"/>
    </location>
</feature>
<dbReference type="EnsemblMetazoa" id="PHUM516010-RA">
    <property type="protein sequence ID" value="PHUM516010-PA"/>
    <property type="gene ID" value="PHUM516010"/>
</dbReference>
<evidence type="ECO:0000313" key="4">
    <source>
        <dbReference type="Proteomes" id="UP000009046"/>
    </source>
</evidence>
<dbReference type="OrthoDB" id="7873042at2759"/>
<gene>
    <name evidence="3" type="primary">8233209</name>
    <name evidence="2" type="ORF">Phum_PHUM516010</name>
</gene>
<evidence type="ECO:0000256" key="1">
    <source>
        <dbReference type="SAM" id="MobiDB-lite"/>
    </source>
</evidence>
<dbReference type="VEuPathDB" id="VectorBase:PHUM516010"/>
<organism>
    <name type="scientific">Pediculus humanus subsp. corporis</name>
    <name type="common">Body louse</name>
    <dbReference type="NCBI Taxonomy" id="121224"/>
    <lineage>
        <taxon>Eukaryota</taxon>
        <taxon>Metazoa</taxon>
        <taxon>Ecdysozoa</taxon>
        <taxon>Arthropoda</taxon>
        <taxon>Hexapoda</taxon>
        <taxon>Insecta</taxon>
        <taxon>Pterygota</taxon>
        <taxon>Neoptera</taxon>
        <taxon>Paraneoptera</taxon>
        <taxon>Psocodea</taxon>
        <taxon>Troctomorpha</taxon>
        <taxon>Phthiraptera</taxon>
        <taxon>Anoplura</taxon>
        <taxon>Pediculidae</taxon>
        <taxon>Pediculus</taxon>
    </lineage>
</organism>
<reference evidence="2" key="2">
    <citation type="submission" date="2007-04" db="EMBL/GenBank/DDBJ databases">
        <title>The genome of the human body louse.</title>
        <authorList>
            <consortium name="The Human Body Louse Genome Consortium"/>
            <person name="Kirkness E."/>
            <person name="Walenz B."/>
            <person name="Hass B."/>
            <person name="Bruggner R."/>
            <person name="Strausberg R."/>
        </authorList>
    </citation>
    <scope>NUCLEOTIDE SEQUENCE</scope>
    <source>
        <strain evidence="2">USDA</strain>
    </source>
</reference>
<proteinExistence type="predicted"/>
<dbReference type="AlphaFoldDB" id="E0VYN1"/>
<feature type="region of interest" description="Disordered" evidence="1">
    <location>
        <begin position="1"/>
        <end position="37"/>
    </location>
</feature>
<reference evidence="2" key="1">
    <citation type="submission" date="2007-04" db="EMBL/GenBank/DDBJ databases">
        <title>Annotation of Pediculus humanus corporis strain USDA.</title>
        <authorList>
            <person name="Kirkness E."/>
            <person name="Hannick L."/>
            <person name="Hass B."/>
            <person name="Bruggner R."/>
            <person name="Lawson D."/>
            <person name="Bidwell S."/>
            <person name="Joardar V."/>
            <person name="Caler E."/>
            <person name="Walenz B."/>
            <person name="Inman J."/>
            <person name="Schobel S."/>
            <person name="Galinsky K."/>
            <person name="Amedeo P."/>
            <person name="Strausberg R."/>
        </authorList>
    </citation>
    <scope>NUCLEOTIDE SEQUENCE</scope>
    <source>
        <strain evidence="2">USDA</strain>
    </source>
</reference>
<protein>
    <recommendedName>
        <fullName evidence="5">E3 ubiquitin-protein ligase KCMF1</fullName>
    </recommendedName>
</protein>
<accession>E0VYN1</accession>
<feature type="region of interest" description="Disordered" evidence="1">
    <location>
        <begin position="188"/>
        <end position="325"/>
    </location>
</feature>
<dbReference type="RefSeq" id="XP_002431225.1">
    <property type="nucleotide sequence ID" value="XM_002431180.1"/>
</dbReference>
<sequence>MPHPSRGVTGPRARRSNMHFSSSGGLSPSSRETVDPITELLSQLSGVRSPAVQASTSSTLQQLQMQLQLERQQVRAARQQVERLPRRPTQSASSGCNSISLAAPAQDMPTQPQASQSQFLLSRCMDETMSDAELQVWEQERADRSLFVQELFLSTLAGIEALTGPSADTFNSIENRVEQDNVGIKNSGISEEISNNNGVQTSSNSESCRQNVLQQGEEMSQVSSVQTQTSNVAVAKNNATSSKRVTRQPPHTQNTGARPQSSHQGSTSGSHSEVRGVAPPRGILAPQQQVRHLPGLVSSLGRTNSRKPVRPVDGRNQATEPPPPH</sequence>
<reference evidence="3" key="3">
    <citation type="submission" date="2021-02" db="UniProtKB">
        <authorList>
            <consortium name="EnsemblMetazoa"/>
        </authorList>
    </citation>
    <scope>IDENTIFICATION</scope>
    <source>
        <strain evidence="3">USDA</strain>
    </source>
</reference>
<name>E0VYN1_PEDHC</name>
<feature type="compositionally biased region" description="Polar residues" evidence="1">
    <location>
        <begin position="199"/>
        <end position="218"/>
    </location>
</feature>
<dbReference type="EMBL" id="AAZO01006276">
    <property type="status" value="NOT_ANNOTATED_CDS"/>
    <property type="molecule type" value="Genomic_DNA"/>
</dbReference>